<proteinExistence type="inferred from homology"/>
<evidence type="ECO:0000259" key="13">
    <source>
        <dbReference type="Pfam" id="PF13603"/>
    </source>
</evidence>
<evidence type="ECO:0000256" key="4">
    <source>
        <dbReference type="ARBA" id="ARBA00022840"/>
    </source>
</evidence>
<dbReference type="InterPro" id="IPR015413">
    <property type="entry name" value="Methionyl/Leucyl_tRNA_Synth"/>
</dbReference>
<dbReference type="HAMAP" id="MF_00049_B">
    <property type="entry name" value="Leu_tRNA_synth_B"/>
    <property type="match status" value="1"/>
</dbReference>
<evidence type="ECO:0000256" key="6">
    <source>
        <dbReference type="ARBA" id="ARBA00023146"/>
    </source>
</evidence>
<evidence type="ECO:0000259" key="10">
    <source>
        <dbReference type="Pfam" id="PF00133"/>
    </source>
</evidence>
<evidence type="ECO:0000256" key="9">
    <source>
        <dbReference type="RuleBase" id="RU363039"/>
    </source>
</evidence>
<feature type="domain" description="Methionyl/Valyl/Leucyl/Isoleucyl-tRNA synthetase anticodon-binding" evidence="11">
    <location>
        <begin position="720"/>
        <end position="834"/>
    </location>
</feature>
<reference evidence="14 15" key="1">
    <citation type="submission" date="2023-02" db="EMBL/GenBank/DDBJ databases">
        <title>Genome sequence of Lentisphaera profundi SAORIC-696.</title>
        <authorList>
            <person name="Kim e."/>
            <person name="Cho J.-C."/>
            <person name="Choi A."/>
            <person name="Kang I."/>
        </authorList>
    </citation>
    <scope>NUCLEOTIDE SEQUENCE [LARGE SCALE GENOMIC DNA]</scope>
    <source>
        <strain evidence="14 15">SAORIC-696</strain>
    </source>
</reference>
<dbReference type="InterPro" id="IPR002300">
    <property type="entry name" value="aa-tRNA-synth_Ia"/>
</dbReference>
<accession>A0ABY7VXW4</accession>
<organism evidence="14 15">
    <name type="scientific">Lentisphaera profundi</name>
    <dbReference type="NCBI Taxonomy" id="1658616"/>
    <lineage>
        <taxon>Bacteria</taxon>
        <taxon>Pseudomonadati</taxon>
        <taxon>Lentisphaerota</taxon>
        <taxon>Lentisphaeria</taxon>
        <taxon>Lentisphaerales</taxon>
        <taxon>Lentisphaeraceae</taxon>
        <taxon>Lentisphaera</taxon>
    </lineage>
</organism>
<keyword evidence="4 8" id="KW-0067">ATP-binding</keyword>
<dbReference type="InterPro" id="IPR002302">
    <property type="entry name" value="Leu-tRNA-ligase"/>
</dbReference>
<dbReference type="Gene3D" id="1.10.730.10">
    <property type="entry name" value="Isoleucyl-tRNA Synthetase, Domain 1"/>
    <property type="match status" value="1"/>
</dbReference>
<dbReference type="NCBIfam" id="TIGR00396">
    <property type="entry name" value="leuS_bact"/>
    <property type="match status" value="1"/>
</dbReference>
<dbReference type="Pfam" id="PF09334">
    <property type="entry name" value="tRNA-synt_1g"/>
    <property type="match status" value="1"/>
</dbReference>
<dbReference type="InterPro" id="IPR013155">
    <property type="entry name" value="M/V/L/I-tRNA-synth_anticd-bd"/>
</dbReference>
<protein>
    <recommendedName>
        <fullName evidence="8">Leucine--tRNA ligase</fullName>
        <ecNumber evidence="8">6.1.1.4</ecNumber>
    </recommendedName>
    <alternativeName>
        <fullName evidence="8">Leucyl-tRNA synthetase</fullName>
        <shortName evidence="8">LeuRS</shortName>
    </alternativeName>
</protein>
<keyword evidence="8" id="KW-0963">Cytoplasm</keyword>
<dbReference type="Proteomes" id="UP001214250">
    <property type="component" value="Chromosome 2"/>
</dbReference>
<dbReference type="SUPFAM" id="SSF50677">
    <property type="entry name" value="ValRS/IleRS/LeuRS editing domain"/>
    <property type="match status" value="1"/>
</dbReference>
<dbReference type="Gene3D" id="3.40.50.620">
    <property type="entry name" value="HUPs"/>
    <property type="match status" value="2"/>
</dbReference>
<evidence type="ECO:0000259" key="12">
    <source>
        <dbReference type="Pfam" id="PF09334"/>
    </source>
</evidence>
<dbReference type="PRINTS" id="PR00985">
    <property type="entry name" value="TRNASYNTHLEU"/>
</dbReference>
<dbReference type="EMBL" id="CP117812">
    <property type="protein sequence ID" value="WDE97631.1"/>
    <property type="molecule type" value="Genomic_DNA"/>
</dbReference>
<comment type="similarity">
    <text evidence="1 8 9">Belongs to the class-I aminoacyl-tRNA synthetase family.</text>
</comment>
<sequence>MSEIIKDYDHLAIESKWQKYWLDNKTFKVEKDDTKPKFYALDMFPYPSGSGLHVGHPEGYTASDIICRYKRQKGFNVLHPMGWDAFGLPAEQYAMKTGVHPSITTEKNVNNFRRQIQELGFSYDWDREINTTDEKYYKWTQWIFLQLYKKGLAKIDNVDVNWCPSTRTVLANEEVNNGMDEKGNAVERKPMKQWVFKITEYAEQLLDGLDDLDWPEGIKEMQRNWIGKSIGAEVDFTVDKHNDKIRVYTTRPDTLFGATYMVLAPEHALVSKITTSDQKEEIDAYVTRARNMSEQDRAENKEKTGVHTGAYAINPVNGEKLAIWISDYVLSSYGTGAIMSVPAHDERDFEFAQAFDLPIKCIISPNPKEAKYENVDVDAALAGKACWTGNGELINSANEDGLDLNGLEVKDSKRQATDWLVSKDLGEEKTNYRLRDWIFSRQRYWGEPFPIVHMEDGSIKTLENELPVRLPQMENIHPSETGESPLANATEWLDYTCPDTGMKGRRETNTMPQWAGSCWYYLRYIDAGNTEAAFDPEIEKYWMPVDLYIGGAEHAVLHLLYARFWHKVLFDLGITSVKEPFQKLFNQGMILAVSYKNKAGFWVDTTLVVDENKQPVPSNMELDSSRKYFHKETGEELEQMAGKMSKSLNNVVNPDEIVKDFGADSLRLYEMFMGALADSKLWITSSINGINKFLTRCHKLVVNEDGELKSTITDNAELSKEARRTLHQTIKKIGDDIENFGFNTAISQMMIFINEFSKLKTVPKSAIEDFVTILSPFAPHLAEELWEKLGHNGTIAYVQWPEYKEEYLKLSEVEILVQVLGKPVKKMMVAADADAKQLEEIALADEDVKARIEGKTVRKIVAVPGRLVNIVAT</sequence>
<feature type="domain" description="Leucyl-tRNA synthetase editing" evidence="13">
    <location>
        <begin position="223"/>
        <end position="405"/>
    </location>
</feature>
<dbReference type="InterPro" id="IPR025709">
    <property type="entry name" value="Leu_tRNA-synth_edit"/>
</dbReference>
<dbReference type="SUPFAM" id="SSF47323">
    <property type="entry name" value="Anticodon-binding domain of a subclass of class I aminoacyl-tRNA synthetases"/>
    <property type="match status" value="1"/>
</dbReference>
<comment type="caution">
    <text evidence="8">Lacks conserved residue(s) required for the propagation of feature annotation.</text>
</comment>
<comment type="subcellular location">
    <subcellularLocation>
        <location evidence="8">Cytoplasm</location>
    </subcellularLocation>
</comment>
<keyword evidence="3 8" id="KW-0547">Nucleotide-binding</keyword>
<evidence type="ECO:0000313" key="15">
    <source>
        <dbReference type="Proteomes" id="UP001214250"/>
    </source>
</evidence>
<evidence type="ECO:0000256" key="3">
    <source>
        <dbReference type="ARBA" id="ARBA00022741"/>
    </source>
</evidence>
<dbReference type="SUPFAM" id="SSF52374">
    <property type="entry name" value="Nucleotidylyl transferase"/>
    <property type="match status" value="1"/>
</dbReference>
<dbReference type="InterPro" id="IPR014729">
    <property type="entry name" value="Rossmann-like_a/b/a_fold"/>
</dbReference>
<dbReference type="InterPro" id="IPR009080">
    <property type="entry name" value="tRNAsynth_Ia_anticodon-bd"/>
</dbReference>
<feature type="binding site" evidence="8">
    <location>
        <position position="646"/>
    </location>
    <ligand>
        <name>ATP</name>
        <dbReference type="ChEBI" id="CHEBI:30616"/>
    </ligand>
</feature>
<dbReference type="PANTHER" id="PTHR43740:SF2">
    <property type="entry name" value="LEUCINE--TRNA LIGASE, MITOCHONDRIAL"/>
    <property type="match status" value="1"/>
</dbReference>
<feature type="domain" description="Aminoacyl-tRNA synthetase class Ia" evidence="10">
    <location>
        <begin position="643"/>
        <end position="671"/>
    </location>
</feature>
<keyword evidence="6 8" id="KW-0030">Aminoacyl-tRNA synthetase</keyword>
<evidence type="ECO:0000256" key="5">
    <source>
        <dbReference type="ARBA" id="ARBA00022917"/>
    </source>
</evidence>
<dbReference type="Pfam" id="PF00133">
    <property type="entry name" value="tRNA-synt_1"/>
    <property type="match status" value="1"/>
</dbReference>
<evidence type="ECO:0000259" key="11">
    <source>
        <dbReference type="Pfam" id="PF08264"/>
    </source>
</evidence>
<evidence type="ECO:0000256" key="8">
    <source>
        <dbReference type="HAMAP-Rule" id="MF_00049"/>
    </source>
</evidence>
<name>A0ABY7VXW4_9BACT</name>
<dbReference type="Pfam" id="PF13603">
    <property type="entry name" value="tRNA-synt_1_2"/>
    <property type="match status" value="1"/>
</dbReference>
<feature type="short sequence motif" description="'KMSKS' region" evidence="8">
    <location>
        <begin position="643"/>
        <end position="647"/>
    </location>
</feature>
<evidence type="ECO:0000256" key="2">
    <source>
        <dbReference type="ARBA" id="ARBA00022598"/>
    </source>
</evidence>
<dbReference type="GO" id="GO:0004823">
    <property type="term" value="F:leucine-tRNA ligase activity"/>
    <property type="evidence" value="ECO:0007669"/>
    <property type="project" value="UniProtKB-EC"/>
</dbReference>
<dbReference type="CDD" id="cd07958">
    <property type="entry name" value="Anticodon_Ia_Leu_BEm"/>
    <property type="match status" value="1"/>
</dbReference>
<dbReference type="EC" id="6.1.1.4" evidence="8"/>
<evidence type="ECO:0000256" key="7">
    <source>
        <dbReference type="ARBA" id="ARBA00047469"/>
    </source>
</evidence>
<keyword evidence="2 8" id="KW-0436">Ligase</keyword>
<comment type="catalytic activity">
    <reaction evidence="7 8">
        <text>tRNA(Leu) + L-leucine + ATP = L-leucyl-tRNA(Leu) + AMP + diphosphate</text>
        <dbReference type="Rhea" id="RHEA:11688"/>
        <dbReference type="Rhea" id="RHEA-COMP:9613"/>
        <dbReference type="Rhea" id="RHEA-COMP:9622"/>
        <dbReference type="ChEBI" id="CHEBI:30616"/>
        <dbReference type="ChEBI" id="CHEBI:33019"/>
        <dbReference type="ChEBI" id="CHEBI:57427"/>
        <dbReference type="ChEBI" id="CHEBI:78442"/>
        <dbReference type="ChEBI" id="CHEBI:78494"/>
        <dbReference type="ChEBI" id="CHEBI:456215"/>
        <dbReference type="EC" id="6.1.1.4"/>
    </reaction>
</comment>
<keyword evidence="15" id="KW-1185">Reference proteome</keyword>
<keyword evidence="5 8" id="KW-0648">Protein biosynthesis</keyword>
<evidence type="ECO:0000256" key="1">
    <source>
        <dbReference type="ARBA" id="ARBA00005594"/>
    </source>
</evidence>
<gene>
    <name evidence="8 14" type="primary">leuS</name>
    <name evidence="14" type="ORF">PQO03_17530</name>
</gene>
<feature type="domain" description="Methionyl/Leucyl tRNA synthetase" evidence="12">
    <location>
        <begin position="44"/>
        <end position="176"/>
    </location>
</feature>
<evidence type="ECO:0000313" key="14">
    <source>
        <dbReference type="EMBL" id="WDE97631.1"/>
    </source>
</evidence>
<dbReference type="PANTHER" id="PTHR43740">
    <property type="entry name" value="LEUCYL-TRNA SYNTHETASE"/>
    <property type="match status" value="1"/>
</dbReference>
<dbReference type="RefSeq" id="WP_274152146.1">
    <property type="nucleotide sequence ID" value="NZ_CP117812.1"/>
</dbReference>
<dbReference type="Pfam" id="PF08264">
    <property type="entry name" value="Anticodon_1"/>
    <property type="match status" value="1"/>
</dbReference>
<dbReference type="InterPro" id="IPR009008">
    <property type="entry name" value="Val/Leu/Ile-tRNA-synth_edit"/>
</dbReference>